<proteinExistence type="predicted"/>
<accession>A0A2C9JDQ3</accession>
<name>A0A2C9JDQ3_BIOGL</name>
<dbReference type="Proteomes" id="UP000076420">
    <property type="component" value="Unassembled WGS sequence"/>
</dbReference>
<evidence type="ECO:0000313" key="3">
    <source>
        <dbReference type="Proteomes" id="UP000076420"/>
    </source>
</evidence>
<feature type="chain" id="PRO_5013152427" evidence="1">
    <location>
        <begin position="19"/>
        <end position="762"/>
    </location>
</feature>
<evidence type="ECO:0000256" key="1">
    <source>
        <dbReference type="SAM" id="SignalP"/>
    </source>
</evidence>
<keyword evidence="1" id="KW-0732">Signal</keyword>
<sequence length="762" mass="85385">MLKLSILICTFMLTVVTGEKGFKIALSTDGTYSLWVDGNKWLSSGDTFFMSQGRKYSMSDDSLKMANVSATSGTDKVGQWQNIQYFYYAGSQPVLATIKTYNVPDLPLAIFSQTYLQNWTGTSAQDPNYVTSGFPTFKTGSASGVDLGYLAYGGDMSGYTGLNMGSWSFTSYFETGTGGGPLVLFDNASNAMVISPMSQFMSASSHVSLTQQQVSYGVLGLVDTIPSGYQVDFIVYFDDRGINQAVREWGAFLQFYYDKVKFNRLKSLTLNYLGYWTDNGAYYYYHTEEGKNYQTSMVDAASYIKNISLPVQYLQYDSWWYPKGHRQGTVTWTPRKDVLPDGFQYLSAQTQLPFGCHNRYWDSQTTYAKYNGGQYNFIQDRSYGLSVPDDQKFWDDLFTMTKQWGNFILYEQDWLNWEFDQNVALLSDVSLGRRWLTQMGNGASQYLNIEIQYCMAYSRHILQSLEIDAVTQARVSHDYSPGGRQWNIGITSMFADAVGLAPFKDTFWTTEKQPGSPYGSRTEKFTRLNAVIATLSTGPVGPGDGIGYINATLLMKCCDNSGRILQPDRAATAIDDQIKKKAFPNYSGPRGEVYTTYTNVSGLIFGIVLAAELTNEYALTPTSGWTYGLLRSPAVVYSGTDLNDLPVPFSVLNPLYLGPGCTAVDFCLYYTSPVLQLQNGDHIVLLGERDKWTPFSIRRFMDIRFTTSDVIALINVNAYEAVSIYFQINSGPVERVICDNSQSYKKPSFATISIMGRKCTLQ</sequence>
<dbReference type="STRING" id="6526.A0A2C9JDQ3"/>
<dbReference type="VEuPathDB" id="VectorBase:BGLAX_039741"/>
<dbReference type="OrthoDB" id="41905at2759"/>
<feature type="signal peptide" evidence="1">
    <location>
        <begin position="1"/>
        <end position="18"/>
    </location>
</feature>
<dbReference type="KEGG" id="bgt:106054415"/>
<reference evidence="2" key="1">
    <citation type="submission" date="2020-05" db="UniProtKB">
        <authorList>
            <consortium name="EnsemblMetazoa"/>
        </authorList>
    </citation>
    <scope>IDENTIFICATION</scope>
    <source>
        <strain evidence="2">BB02</strain>
    </source>
</reference>
<dbReference type="VEuPathDB" id="VectorBase:BGLB001104"/>
<organism evidence="2 3">
    <name type="scientific">Biomphalaria glabrata</name>
    <name type="common">Bloodfluke planorb</name>
    <name type="synonym">Freshwater snail</name>
    <dbReference type="NCBI Taxonomy" id="6526"/>
    <lineage>
        <taxon>Eukaryota</taxon>
        <taxon>Metazoa</taxon>
        <taxon>Spiralia</taxon>
        <taxon>Lophotrochozoa</taxon>
        <taxon>Mollusca</taxon>
        <taxon>Gastropoda</taxon>
        <taxon>Heterobranchia</taxon>
        <taxon>Euthyneura</taxon>
        <taxon>Panpulmonata</taxon>
        <taxon>Hygrophila</taxon>
        <taxon>Lymnaeoidea</taxon>
        <taxon>Planorbidae</taxon>
        <taxon>Biomphalaria</taxon>
    </lineage>
</organism>
<evidence type="ECO:0000313" key="2">
    <source>
        <dbReference type="EnsemblMetazoa" id="BGLB001104-PB"/>
    </source>
</evidence>
<gene>
    <name evidence="2" type="primary">106054415</name>
</gene>
<dbReference type="AlphaFoldDB" id="A0A2C9JDQ3"/>
<dbReference type="EnsemblMetazoa" id="BGLB001104-RB">
    <property type="protein sequence ID" value="BGLB001104-PB"/>
    <property type="gene ID" value="BGLB001104"/>
</dbReference>
<protein>
    <submittedName>
        <fullName evidence="2">Uncharacterized protein</fullName>
    </submittedName>
</protein>